<evidence type="ECO:0000313" key="2">
    <source>
        <dbReference type="Proteomes" id="UP001319180"/>
    </source>
</evidence>
<comment type="caution">
    <text evidence="1">The sequence shown here is derived from an EMBL/GenBank/DDBJ whole genome shotgun (WGS) entry which is preliminary data.</text>
</comment>
<organism evidence="1 2">
    <name type="scientific">Dawidia soli</name>
    <dbReference type="NCBI Taxonomy" id="2782352"/>
    <lineage>
        <taxon>Bacteria</taxon>
        <taxon>Pseudomonadati</taxon>
        <taxon>Bacteroidota</taxon>
        <taxon>Cytophagia</taxon>
        <taxon>Cytophagales</taxon>
        <taxon>Chryseotaleaceae</taxon>
        <taxon>Dawidia</taxon>
    </lineage>
</organism>
<evidence type="ECO:0000313" key="1">
    <source>
        <dbReference type="EMBL" id="MBT1687273.1"/>
    </source>
</evidence>
<dbReference type="EMBL" id="JAHESC010000015">
    <property type="protein sequence ID" value="MBT1687273.1"/>
    <property type="molecule type" value="Genomic_DNA"/>
</dbReference>
<protein>
    <submittedName>
        <fullName evidence="1">Uncharacterized protein</fullName>
    </submittedName>
</protein>
<name>A0AAP2D8C8_9BACT</name>
<dbReference type="SUPFAM" id="SSF56399">
    <property type="entry name" value="ADP-ribosylation"/>
    <property type="match status" value="1"/>
</dbReference>
<dbReference type="AlphaFoldDB" id="A0AAP2D8C8"/>
<keyword evidence="2" id="KW-1185">Reference proteome</keyword>
<dbReference type="RefSeq" id="WP_254090505.1">
    <property type="nucleotide sequence ID" value="NZ_JAHESC010000015.1"/>
</dbReference>
<reference evidence="1 2" key="1">
    <citation type="submission" date="2021-05" db="EMBL/GenBank/DDBJ databases">
        <title>A Polyphasic approach of four new species of the genus Ohtaekwangia: Ohtaekwangia histidinii sp. nov., Ohtaekwangia cretensis sp. nov., Ohtaekwangia indiensis sp. nov., Ohtaekwangia reichenbachii sp. nov. from diverse environment.</title>
        <authorList>
            <person name="Octaviana S."/>
        </authorList>
    </citation>
    <scope>NUCLEOTIDE SEQUENCE [LARGE SCALE GENOMIC DNA]</scope>
    <source>
        <strain evidence="1 2">PWU37</strain>
    </source>
</reference>
<gene>
    <name evidence="1" type="ORF">KK078_11940</name>
</gene>
<sequence length="201" mass="22802">MYSARPGLILAFHGTDKSVVQKVVSETQHLEISSNIWDWLGHGAYFWENSPTRALEFAETSSKRKDSKIKSPAVLSAVLDLGYCLDLLDYKNLSILKAAYEIRKDIVETSGFPLPQNKPSKGDHNDLLVRELDCVVIETVHDINRSRNQRPFDSVKGVFWEGPPLYPNAGFREKDHIQICIRNPNCIKGFFVPREKAEFPG</sequence>
<accession>A0AAP2D8C8</accession>
<dbReference type="Proteomes" id="UP001319180">
    <property type="component" value="Unassembled WGS sequence"/>
</dbReference>
<proteinExistence type="predicted"/>